<dbReference type="EMBL" id="CADIJR010000024">
    <property type="protein sequence ID" value="CAB3652195.1"/>
    <property type="molecule type" value="Genomic_DNA"/>
</dbReference>
<organism evidence="1 2">
    <name type="scientific">Achromobacter insuavis</name>
    <dbReference type="NCBI Taxonomy" id="1287735"/>
    <lineage>
        <taxon>Bacteria</taxon>
        <taxon>Pseudomonadati</taxon>
        <taxon>Pseudomonadota</taxon>
        <taxon>Betaproteobacteria</taxon>
        <taxon>Burkholderiales</taxon>
        <taxon>Alcaligenaceae</taxon>
        <taxon>Achromobacter</taxon>
    </lineage>
</organism>
<name>A0A6J5A3H2_9BURK</name>
<dbReference type="Proteomes" id="UP000507979">
    <property type="component" value="Unassembled WGS sequence"/>
</dbReference>
<evidence type="ECO:0000313" key="1">
    <source>
        <dbReference type="EMBL" id="CAB3652195.1"/>
    </source>
</evidence>
<dbReference type="AlphaFoldDB" id="A0A6J5A3H2"/>
<gene>
    <name evidence="1" type="ORF">LMG26845_02843</name>
</gene>
<proteinExistence type="predicted"/>
<reference evidence="1 2" key="1">
    <citation type="submission" date="2020-04" db="EMBL/GenBank/DDBJ databases">
        <authorList>
            <person name="De Canck E."/>
        </authorList>
    </citation>
    <scope>NUCLEOTIDE SEQUENCE [LARGE SCALE GENOMIC DNA]</scope>
    <source>
        <strain evidence="1 2">LMG 26845</strain>
    </source>
</reference>
<evidence type="ECO:0008006" key="3">
    <source>
        <dbReference type="Google" id="ProtNLM"/>
    </source>
</evidence>
<dbReference type="InterPro" id="IPR018655">
    <property type="entry name" value="DUF2086"/>
</dbReference>
<dbReference type="RefSeq" id="WP_082404341.1">
    <property type="nucleotide sequence ID" value="NZ_CADIJR010000024.1"/>
</dbReference>
<protein>
    <recommendedName>
        <fullName evidence="3">Fe2OG dioxygenase domain-containing protein</fullName>
    </recommendedName>
</protein>
<sequence>MNAAGHPLDRYDWTRILGQLDAEGWAPLPALFDPPQARELARAFDDPAAVRIASERDERRALRLPAPPLLRDLPRALHARLLPLAQSWAQRLGRDIRDPPDPDAGRAAPDIDPAALTRLRQDGFEALRHAHDDTAFPILLVALLSDPAHDFSGGEFVMTEQRPRQQSRPLVLPLGLGDAALIACAHRPIHGARDDYRATLRHAVSRVRDGERRGLELPLDDPRSVPG</sequence>
<dbReference type="Pfam" id="PF09859">
    <property type="entry name" value="Oxygenase-NA"/>
    <property type="match status" value="1"/>
</dbReference>
<evidence type="ECO:0000313" key="2">
    <source>
        <dbReference type="Proteomes" id="UP000507979"/>
    </source>
</evidence>
<accession>A0A6J5A3H2</accession>
<keyword evidence="2" id="KW-1185">Reference proteome</keyword>
<dbReference type="GeneID" id="92898704"/>